<dbReference type="PANTHER" id="PTHR30349">
    <property type="entry name" value="PHAGE INTEGRASE-RELATED"/>
    <property type="match status" value="1"/>
</dbReference>
<dbReference type="PROSITE" id="PS51900">
    <property type="entry name" value="CB"/>
    <property type="match status" value="1"/>
</dbReference>
<accession>A0ABM7ZH03</accession>
<evidence type="ECO:0000259" key="6">
    <source>
        <dbReference type="PROSITE" id="PS51898"/>
    </source>
</evidence>
<dbReference type="InterPro" id="IPR044068">
    <property type="entry name" value="CB"/>
</dbReference>
<evidence type="ECO:0000256" key="3">
    <source>
        <dbReference type="ARBA" id="ARBA00023125"/>
    </source>
</evidence>
<evidence type="ECO:0000313" key="9">
    <source>
        <dbReference type="Proteomes" id="UP001062263"/>
    </source>
</evidence>
<protein>
    <recommendedName>
        <fullName evidence="10">Tyr recombinase domain-containing protein</fullName>
    </recommendedName>
</protein>
<sequence>MKRKHAKGRYGSKVKLTEVKKKGRPSVWRLRFVDKDTGEWKERTFRDYDEARALYDMYDKGHIDDALAIFNMVAEGESVVEMFAIRLWRKFGKNNNLLQHTLQYLYQHEDPEEVKAFATDLLSWWKDALTDTKEQEIKDLLGSQLSVIADHVDITAPKPPPAGISLDDAMAQYRKERQLMLDRGQCQPAHHKNVLHELDKWEQGWSNRELSSITAAEINDKLDSFRYQGKPLSNTSKYRYRGTLNAFFLWAIQHDLIQKNPVSLTVAPSRDHISIGILTPDEFRKLLEAALKYDRPMLSRIVLQGLCGLRRSEVVQYKDKPDGHDDIFVSREIAKGPKGKTKDRYIPISPQIKAWLAAGEWEPMTRNDELRYGYRLDQLAAKAGITIPKNALRHSFASYQAALHPLPDVARWMGHSGTQMTESHYRQGVSRKDAEAYFSIIPEAVS</sequence>
<dbReference type="InterPro" id="IPR050090">
    <property type="entry name" value="Tyrosine_recombinase_XerCD"/>
</dbReference>
<evidence type="ECO:0008006" key="10">
    <source>
        <dbReference type="Google" id="ProtNLM"/>
    </source>
</evidence>
<dbReference type="PANTHER" id="PTHR30349:SF41">
    <property type="entry name" value="INTEGRASE_RECOMBINASE PROTEIN MJ0367-RELATED"/>
    <property type="match status" value="1"/>
</dbReference>
<dbReference type="InterPro" id="IPR010998">
    <property type="entry name" value="Integrase_recombinase_N"/>
</dbReference>
<keyword evidence="4" id="KW-0233">DNA recombination</keyword>
<evidence type="ECO:0000256" key="5">
    <source>
        <dbReference type="PROSITE-ProRule" id="PRU01248"/>
    </source>
</evidence>
<evidence type="ECO:0000259" key="7">
    <source>
        <dbReference type="PROSITE" id="PS51900"/>
    </source>
</evidence>
<reference evidence="8" key="1">
    <citation type="submission" date="2022-06" db="EMBL/GenBank/DDBJ databases">
        <title>Akkermansia biwalacus sp. nov., an anaerobic mucin-degrading bacterium isolated from human intestine.</title>
        <authorList>
            <person name="Kobayashi Y."/>
            <person name="Inoue S."/>
            <person name="Kawahara T."/>
            <person name="Kohda N."/>
        </authorList>
    </citation>
    <scope>NUCLEOTIDE SEQUENCE</scope>
    <source>
        <strain evidence="8">WON2089</strain>
    </source>
</reference>
<evidence type="ECO:0000256" key="4">
    <source>
        <dbReference type="ARBA" id="ARBA00023172"/>
    </source>
</evidence>
<dbReference type="RefSeq" id="WP_215437596.1">
    <property type="nucleotide sequence ID" value="NZ_AP025943.1"/>
</dbReference>
<dbReference type="SUPFAM" id="SSF56349">
    <property type="entry name" value="DNA breaking-rejoining enzymes"/>
    <property type="match status" value="1"/>
</dbReference>
<keyword evidence="2" id="KW-0229">DNA integration</keyword>
<comment type="similarity">
    <text evidence="1">Belongs to the 'phage' integrase family.</text>
</comment>
<evidence type="ECO:0000313" key="8">
    <source>
        <dbReference type="EMBL" id="BDL43978.1"/>
    </source>
</evidence>
<dbReference type="Gene3D" id="1.10.443.10">
    <property type="entry name" value="Intergrase catalytic core"/>
    <property type="match status" value="1"/>
</dbReference>
<feature type="domain" description="Tyr recombinase" evidence="6">
    <location>
        <begin position="273"/>
        <end position="438"/>
    </location>
</feature>
<proteinExistence type="inferred from homology"/>
<evidence type="ECO:0000256" key="1">
    <source>
        <dbReference type="ARBA" id="ARBA00008857"/>
    </source>
</evidence>
<evidence type="ECO:0000256" key="2">
    <source>
        <dbReference type="ARBA" id="ARBA00022908"/>
    </source>
</evidence>
<dbReference type="Proteomes" id="UP001062263">
    <property type="component" value="Chromosome"/>
</dbReference>
<dbReference type="InterPro" id="IPR013762">
    <property type="entry name" value="Integrase-like_cat_sf"/>
</dbReference>
<dbReference type="PROSITE" id="PS51898">
    <property type="entry name" value="TYR_RECOMBINASE"/>
    <property type="match status" value="1"/>
</dbReference>
<dbReference type="EMBL" id="AP025943">
    <property type="protein sequence ID" value="BDL43978.1"/>
    <property type="molecule type" value="Genomic_DNA"/>
</dbReference>
<keyword evidence="9" id="KW-1185">Reference proteome</keyword>
<dbReference type="Gene3D" id="1.10.150.130">
    <property type="match status" value="1"/>
</dbReference>
<keyword evidence="3 5" id="KW-0238">DNA-binding</keyword>
<gene>
    <name evidence="8" type="ORF">Abiwalacus_15520</name>
</gene>
<dbReference type="InterPro" id="IPR002104">
    <property type="entry name" value="Integrase_catalytic"/>
</dbReference>
<feature type="domain" description="Core-binding (CB)" evidence="7">
    <location>
        <begin position="164"/>
        <end position="252"/>
    </location>
</feature>
<name>A0ABM7ZH03_9BACT</name>
<dbReference type="InterPro" id="IPR011010">
    <property type="entry name" value="DNA_brk_join_enz"/>
</dbReference>
<organism evidence="8 9">
    <name type="scientific">Akkermansia biwaensis</name>
    <dbReference type="NCBI Taxonomy" id="2946555"/>
    <lineage>
        <taxon>Bacteria</taxon>
        <taxon>Pseudomonadati</taxon>
        <taxon>Verrucomicrobiota</taxon>
        <taxon>Verrucomicrobiia</taxon>
        <taxon>Verrucomicrobiales</taxon>
        <taxon>Akkermansiaceae</taxon>
        <taxon>Akkermansia</taxon>
    </lineage>
</organism>